<comment type="similarity">
    <text evidence="1">Belongs to the ATG14 family.</text>
</comment>
<proteinExistence type="inferred from homology"/>
<accession>A0ABR3P877</accession>
<feature type="region of interest" description="Disordered" evidence="5">
    <location>
        <begin position="1"/>
        <end position="20"/>
    </location>
</feature>
<evidence type="ECO:0000313" key="6">
    <source>
        <dbReference type="EMBL" id="KAL1302370.1"/>
    </source>
</evidence>
<dbReference type="PANTHER" id="PTHR15157">
    <property type="entry name" value="UV RADIATION RESISTANCE-ASSOCIATED GENE PROTEIN"/>
    <property type="match status" value="1"/>
</dbReference>
<evidence type="ECO:0000313" key="7">
    <source>
        <dbReference type="Proteomes" id="UP001562354"/>
    </source>
</evidence>
<gene>
    <name evidence="6" type="ORF">AAFC00_002773</name>
</gene>
<feature type="region of interest" description="Disordered" evidence="5">
    <location>
        <begin position="642"/>
        <end position="666"/>
    </location>
</feature>
<dbReference type="PANTHER" id="PTHR15157:SF5">
    <property type="entry name" value="UV RADIATION RESISTANCE-ASSOCIATED GENE PROTEIN"/>
    <property type="match status" value="1"/>
</dbReference>
<evidence type="ECO:0000256" key="1">
    <source>
        <dbReference type="ARBA" id="ARBA00009574"/>
    </source>
</evidence>
<dbReference type="EMBL" id="JBFMKM010000012">
    <property type="protein sequence ID" value="KAL1302370.1"/>
    <property type="molecule type" value="Genomic_DNA"/>
</dbReference>
<feature type="coiled-coil region" evidence="4">
    <location>
        <begin position="406"/>
        <end position="433"/>
    </location>
</feature>
<reference evidence="6 7" key="1">
    <citation type="submission" date="2024-07" db="EMBL/GenBank/DDBJ databases">
        <title>Draft sequence of the Neodothiora populina.</title>
        <authorList>
            <person name="Drown D.D."/>
            <person name="Schuette U.S."/>
            <person name="Buechlein A.B."/>
            <person name="Rusch D.R."/>
            <person name="Winton L.W."/>
            <person name="Adams G.A."/>
        </authorList>
    </citation>
    <scope>NUCLEOTIDE SEQUENCE [LARGE SCALE GENOMIC DNA]</scope>
    <source>
        <strain evidence="6 7">CPC 39397</strain>
    </source>
</reference>
<protein>
    <recommendedName>
        <fullName evidence="2">Autophagy-related protein 14</fullName>
    </recommendedName>
</protein>
<organism evidence="6 7">
    <name type="scientific">Neodothiora populina</name>
    <dbReference type="NCBI Taxonomy" id="2781224"/>
    <lineage>
        <taxon>Eukaryota</taxon>
        <taxon>Fungi</taxon>
        <taxon>Dikarya</taxon>
        <taxon>Ascomycota</taxon>
        <taxon>Pezizomycotina</taxon>
        <taxon>Dothideomycetes</taxon>
        <taxon>Dothideomycetidae</taxon>
        <taxon>Dothideales</taxon>
        <taxon>Dothioraceae</taxon>
        <taxon>Neodothiora</taxon>
    </lineage>
</organism>
<dbReference type="GeneID" id="95976475"/>
<evidence type="ECO:0000256" key="4">
    <source>
        <dbReference type="SAM" id="Coils"/>
    </source>
</evidence>
<dbReference type="Pfam" id="PF10186">
    <property type="entry name" value="ATG14"/>
    <property type="match status" value="1"/>
</dbReference>
<name>A0ABR3P877_9PEZI</name>
<keyword evidence="7" id="KW-1185">Reference proteome</keyword>
<dbReference type="Proteomes" id="UP001562354">
    <property type="component" value="Unassembled WGS sequence"/>
</dbReference>
<feature type="region of interest" description="Disordered" evidence="5">
    <location>
        <begin position="97"/>
        <end position="144"/>
    </location>
</feature>
<keyword evidence="3 4" id="KW-0175">Coiled coil</keyword>
<evidence type="ECO:0000256" key="3">
    <source>
        <dbReference type="ARBA" id="ARBA00023054"/>
    </source>
</evidence>
<feature type="compositionally biased region" description="Low complexity" evidence="5">
    <location>
        <begin position="100"/>
        <end position="119"/>
    </location>
</feature>
<comment type="caution">
    <text evidence="6">The sequence shown here is derived from an EMBL/GenBank/DDBJ whole genome shotgun (WGS) entry which is preliminary data.</text>
</comment>
<sequence length="694" mass="77104">MASIASESEAKANGDGWHRRERPWLIPSNRKLRHLHAITLRNVNLDENNSRPRRQTIDDEALPATLQSPAKTLALREIRQIGHSRSSDNLRPIREHALHSSSSSSGSGTGVNAAGNTAAMTPESSPTKNKHKTPPRPSFGRMRRRSTLEWASATSLQRQRKLEDVSASRMADLFFSLHIAGLEEPPIYVSEVIEKAMNPNFNHIDLGDCPPSITRLDTLIVRFWAKTGRQDKYNLLIDMTLSLRSLQFLGKSLASFHHPFPPNSILFQLTDGFYTAFTDARVDEPMDPFAGLPIKDTARPLPTSSFDALLRLSKLDDSVQDALALRDCLAVELELVVQKNRLTFTDQSQAEQAEDFVKTLHYATSTLQKQSKSLRQKCDEKRANIKNRRLLLSREVALQKSVSETIKTEKAGMQTMRQQLASLQQQIAAQRRRISVDVSKIYEIKPVPDKQLAFQIRGLHLPNSEDLDTTRSVTPEAIAAALGHCAHVVLLLSYYWGIVLPYHPHPRSSASTITDPISTISSMSASSPGLESSAKAKQTLLRIFPLTPKSSVRFRFEYGLFLLNKDVQTLLEMAWGVRVLDIRQTLPNLFLVLGCAGAGEGELASRRVGGVRGLLVDQKNNNNGVVVERGRGRRMGDVDLARRDSQDSHLSSSVLGSENGRVFPGGGGGEAEFGAFESLKRVGRKRERKLDGLK</sequence>
<feature type="compositionally biased region" description="Basic and acidic residues" evidence="5">
    <location>
        <begin position="8"/>
        <end position="18"/>
    </location>
</feature>
<dbReference type="InterPro" id="IPR018791">
    <property type="entry name" value="UV_resistance/autophagy_Atg14"/>
</dbReference>
<dbReference type="RefSeq" id="XP_069198646.1">
    <property type="nucleotide sequence ID" value="XM_069342136.1"/>
</dbReference>
<feature type="region of interest" description="Disordered" evidence="5">
    <location>
        <begin position="46"/>
        <end position="65"/>
    </location>
</feature>
<evidence type="ECO:0000256" key="5">
    <source>
        <dbReference type="SAM" id="MobiDB-lite"/>
    </source>
</evidence>
<evidence type="ECO:0000256" key="2">
    <source>
        <dbReference type="ARBA" id="ARBA00013807"/>
    </source>
</evidence>